<keyword evidence="2" id="KW-1185">Reference proteome</keyword>
<comment type="caution">
    <text evidence="1">The sequence shown here is derived from an EMBL/GenBank/DDBJ whole genome shotgun (WGS) entry which is preliminary data.</text>
</comment>
<proteinExistence type="predicted"/>
<evidence type="ECO:0000313" key="1">
    <source>
        <dbReference type="EMBL" id="MCF0041925.1"/>
    </source>
</evidence>
<name>A0A9X1PDX8_9BACT</name>
<dbReference type="Proteomes" id="UP001139700">
    <property type="component" value="Unassembled WGS sequence"/>
</dbReference>
<organism evidence="1 2">
    <name type="scientific">Dyadobacter fanqingshengii</name>
    <dbReference type="NCBI Taxonomy" id="2906443"/>
    <lineage>
        <taxon>Bacteria</taxon>
        <taxon>Pseudomonadati</taxon>
        <taxon>Bacteroidota</taxon>
        <taxon>Cytophagia</taxon>
        <taxon>Cytophagales</taxon>
        <taxon>Spirosomataceae</taxon>
        <taxon>Dyadobacter</taxon>
    </lineage>
</organism>
<dbReference type="EMBL" id="JAJTTA010000002">
    <property type="protein sequence ID" value="MCF0041925.1"/>
    <property type="molecule type" value="Genomic_DNA"/>
</dbReference>
<protein>
    <submittedName>
        <fullName evidence="1">DUF2281 domain-containing protein</fullName>
    </submittedName>
</protein>
<reference evidence="1" key="1">
    <citation type="submission" date="2021-12" db="EMBL/GenBank/DDBJ databases">
        <title>Novel species in genus Dyadobacter.</title>
        <authorList>
            <person name="Ma C."/>
        </authorList>
    </citation>
    <scope>NUCLEOTIDE SEQUENCE</scope>
    <source>
        <strain evidence="1">CY399</strain>
    </source>
</reference>
<evidence type="ECO:0000313" key="2">
    <source>
        <dbReference type="Proteomes" id="UP001139700"/>
    </source>
</evidence>
<accession>A0A9X1PDX8</accession>
<dbReference type="AlphaFoldDB" id="A0A9X1PDX8"/>
<gene>
    <name evidence="1" type="ORF">LXM24_17595</name>
</gene>
<dbReference type="RefSeq" id="WP_234614725.1">
    <property type="nucleotide sequence ID" value="NZ_CP098806.1"/>
</dbReference>
<sequence>MLTVIEGTYENGQVILDHKPKVENKTKVVVIFEEIEMPADTNEKRPFGISKGNITLSPDFNEPLDDLKDYM</sequence>